<dbReference type="Gene3D" id="1.25.40.20">
    <property type="entry name" value="Ankyrin repeat-containing domain"/>
    <property type="match status" value="1"/>
</dbReference>
<proteinExistence type="predicted"/>
<dbReference type="SUPFAM" id="SSF48403">
    <property type="entry name" value="Ankyrin repeat"/>
    <property type="match status" value="1"/>
</dbReference>
<dbReference type="RefSeq" id="WP_010947842.1">
    <property type="nucleotide sequence ID" value="NZ_CCZO01000016.1"/>
</dbReference>
<protein>
    <submittedName>
        <fullName evidence="2">Ankyrin repeat domain-containing protein</fullName>
    </submittedName>
</protein>
<dbReference type="PROSITE" id="PS50088">
    <property type="entry name" value="ANK_REPEAT"/>
    <property type="match status" value="1"/>
</dbReference>
<dbReference type="SMR" id="A0AAN5PJ27"/>
<name>A0AAN5PJ27_LEGPN</name>
<dbReference type="GeneID" id="57036126"/>
<dbReference type="EMBL" id="DACWHX010000024">
    <property type="protein sequence ID" value="HAU1881479.1"/>
    <property type="molecule type" value="Genomic_DNA"/>
</dbReference>
<comment type="caution">
    <text evidence="2">The sequence shown here is derived from an EMBL/GenBank/DDBJ whole genome shotgun (WGS) entry which is preliminary data.</text>
</comment>
<dbReference type="PROSITE" id="PS50297">
    <property type="entry name" value="ANK_REP_REGION"/>
    <property type="match status" value="1"/>
</dbReference>
<organism evidence="2 3">
    <name type="scientific">Legionella pneumophila</name>
    <dbReference type="NCBI Taxonomy" id="446"/>
    <lineage>
        <taxon>Bacteria</taxon>
        <taxon>Pseudomonadati</taxon>
        <taxon>Pseudomonadota</taxon>
        <taxon>Gammaproteobacteria</taxon>
        <taxon>Legionellales</taxon>
        <taxon>Legionellaceae</taxon>
        <taxon>Legionella</taxon>
    </lineage>
</organism>
<dbReference type="Proteomes" id="UP000866496">
    <property type="component" value="Unassembled WGS sequence"/>
</dbReference>
<reference evidence="2" key="2">
    <citation type="submission" date="2019-10" db="EMBL/GenBank/DDBJ databases">
        <authorList>
            <consortium name="NCBI Pathogen Detection Project"/>
        </authorList>
    </citation>
    <scope>NUCLEOTIDE SEQUENCE</scope>
    <source>
        <strain evidence="2">AZ00058701</strain>
    </source>
</reference>
<dbReference type="AlphaFoldDB" id="A0AAN5PJ27"/>
<dbReference type="InterPro" id="IPR002110">
    <property type="entry name" value="Ankyrin_rpt"/>
</dbReference>
<evidence type="ECO:0000256" key="1">
    <source>
        <dbReference type="PROSITE-ProRule" id="PRU00023"/>
    </source>
</evidence>
<dbReference type="InterPro" id="IPR036770">
    <property type="entry name" value="Ankyrin_rpt-contain_sf"/>
</dbReference>
<dbReference type="SMART" id="SM00248">
    <property type="entry name" value="ANK"/>
    <property type="match status" value="2"/>
</dbReference>
<reference evidence="2" key="1">
    <citation type="journal article" date="2018" name="Genome Biol.">
        <title>SKESA: strategic k-mer extension for scrupulous assemblies.</title>
        <authorList>
            <person name="Souvorov A."/>
            <person name="Agarwala R."/>
            <person name="Lipman D.J."/>
        </authorList>
    </citation>
    <scope>NUCLEOTIDE SEQUENCE</scope>
    <source>
        <strain evidence="2">AZ00058701</strain>
    </source>
</reference>
<gene>
    <name evidence="2" type="ORF">JBJ86_14650</name>
</gene>
<keyword evidence="1" id="KW-0040">ANK repeat</keyword>
<sequence length="180" mass="19691">MALTYKPGNGWGFMDINQYPSKVFKTEETGLLAKMIIKGLNSVPPSTYIALDASIYTTTRNPQMYSLSTQLGQFKSSHVITPEIAFREQNGMGLAWIAARIGDIALISELAKHQAELNKADNDGFTTAHIAALTGQPLVLDELIKLGADLSPSLISAIHWKKNLLETRCCFSNEFISAVS</sequence>
<accession>A0AAN5PJ27</accession>
<feature type="repeat" description="ANK" evidence="1">
    <location>
        <begin position="123"/>
        <end position="151"/>
    </location>
</feature>
<evidence type="ECO:0000313" key="2">
    <source>
        <dbReference type="EMBL" id="HAU1881479.1"/>
    </source>
</evidence>
<evidence type="ECO:0000313" key="3">
    <source>
        <dbReference type="Proteomes" id="UP000866496"/>
    </source>
</evidence>